<dbReference type="Proteomes" id="UP000186102">
    <property type="component" value="Unassembled WGS sequence"/>
</dbReference>
<dbReference type="InterPro" id="IPR027417">
    <property type="entry name" value="P-loop_NTPase"/>
</dbReference>
<protein>
    <recommendedName>
        <fullName evidence="14 17">Ferrous iron transport protein B</fullName>
    </recommendedName>
</protein>
<evidence type="ECO:0000256" key="17">
    <source>
        <dbReference type="RuleBase" id="RU362098"/>
    </source>
</evidence>
<dbReference type="InterPro" id="IPR011642">
    <property type="entry name" value="Gate_dom"/>
</dbReference>
<evidence type="ECO:0000256" key="10">
    <source>
        <dbReference type="ARBA" id="ARBA00023004"/>
    </source>
</evidence>
<evidence type="ECO:0000256" key="14">
    <source>
        <dbReference type="NCBIfam" id="TIGR00437"/>
    </source>
</evidence>
<keyword evidence="11" id="KW-0406">Ion transport</keyword>
<evidence type="ECO:0000256" key="13">
    <source>
        <dbReference type="ARBA" id="ARBA00023136"/>
    </source>
</evidence>
<keyword evidence="8 15" id="KW-0547">Nucleotide-binding</keyword>
<dbReference type="PANTHER" id="PTHR43185:SF1">
    <property type="entry name" value="FE(2+) TRANSPORTER FEOB"/>
    <property type="match status" value="1"/>
</dbReference>
<feature type="transmembrane region" description="Helical" evidence="17">
    <location>
        <begin position="544"/>
        <end position="568"/>
    </location>
</feature>
<dbReference type="InterPro" id="IPR011640">
    <property type="entry name" value="Fe2_transport_prot_B_C"/>
</dbReference>
<feature type="binding site" evidence="15">
    <location>
        <begin position="55"/>
        <end position="58"/>
    </location>
    <ligand>
        <name>GTP</name>
        <dbReference type="ChEBI" id="CHEBI:37565"/>
        <label>1</label>
    </ligand>
</feature>
<dbReference type="CDD" id="cd01879">
    <property type="entry name" value="FeoB"/>
    <property type="match status" value="1"/>
</dbReference>
<keyword evidence="20" id="KW-1185">Reference proteome</keyword>
<dbReference type="Pfam" id="PF02421">
    <property type="entry name" value="FeoB_N"/>
    <property type="match status" value="1"/>
</dbReference>
<feature type="binding site" evidence="15">
    <location>
        <begin position="115"/>
        <end position="118"/>
    </location>
    <ligand>
        <name>GTP</name>
        <dbReference type="ChEBI" id="CHEBI:37565"/>
        <label>1</label>
    </ligand>
</feature>
<keyword evidence="12 15" id="KW-0342">GTP-binding</keyword>
<name>A0A1Q8QKZ7_9FIRM</name>
<keyword evidence="4" id="KW-1003">Cell membrane</keyword>
<dbReference type="InterPro" id="IPR030389">
    <property type="entry name" value="G_FEOB_dom"/>
</dbReference>
<dbReference type="Gene3D" id="3.40.50.300">
    <property type="entry name" value="P-loop containing nucleotide triphosphate hydrolases"/>
    <property type="match status" value="1"/>
</dbReference>
<dbReference type="NCBIfam" id="TIGR00231">
    <property type="entry name" value="small_GTP"/>
    <property type="match status" value="1"/>
</dbReference>
<keyword evidence="9 17" id="KW-1133">Transmembrane helix</keyword>
<evidence type="ECO:0000256" key="8">
    <source>
        <dbReference type="ARBA" id="ARBA00022741"/>
    </source>
</evidence>
<dbReference type="Pfam" id="PF17910">
    <property type="entry name" value="FeoB_Cyto"/>
    <property type="match status" value="1"/>
</dbReference>
<evidence type="ECO:0000256" key="7">
    <source>
        <dbReference type="ARBA" id="ARBA00022692"/>
    </source>
</evidence>
<evidence type="ECO:0000256" key="3">
    <source>
        <dbReference type="ARBA" id="ARBA00022448"/>
    </source>
</evidence>
<feature type="transmembrane region" description="Helical" evidence="17">
    <location>
        <begin position="389"/>
        <end position="412"/>
    </location>
</feature>
<evidence type="ECO:0000256" key="2">
    <source>
        <dbReference type="ARBA" id="ARBA00004429"/>
    </source>
</evidence>
<dbReference type="InterPro" id="IPR005225">
    <property type="entry name" value="Small_GTP-bd"/>
</dbReference>
<dbReference type="GO" id="GO:0005886">
    <property type="term" value="C:plasma membrane"/>
    <property type="evidence" value="ECO:0007669"/>
    <property type="project" value="UniProtKB-SubCell"/>
</dbReference>
<dbReference type="GO" id="GO:0015093">
    <property type="term" value="F:ferrous iron transmembrane transporter activity"/>
    <property type="evidence" value="ECO:0007669"/>
    <property type="project" value="UniProtKB-UniRule"/>
</dbReference>
<evidence type="ECO:0000256" key="12">
    <source>
        <dbReference type="ARBA" id="ARBA00023134"/>
    </source>
</evidence>
<evidence type="ECO:0000256" key="1">
    <source>
        <dbReference type="ARBA" id="ARBA00003926"/>
    </source>
</evidence>
<dbReference type="InterPro" id="IPR041069">
    <property type="entry name" value="FeoB_Cyto"/>
</dbReference>
<evidence type="ECO:0000256" key="11">
    <source>
        <dbReference type="ARBA" id="ARBA00023065"/>
    </source>
</evidence>
<feature type="transmembrane region" description="Helical" evidence="17">
    <location>
        <begin position="623"/>
        <end position="642"/>
    </location>
</feature>
<reference evidence="19 20" key="1">
    <citation type="submission" date="2016-09" db="EMBL/GenBank/DDBJ databases">
        <title>Complete genome of Desulfosporosinus sp. OL.</title>
        <authorList>
            <person name="Mardanov A."/>
            <person name="Beletsky A."/>
            <person name="Panova A."/>
            <person name="Karnachuk O."/>
            <person name="Ravin N."/>
        </authorList>
    </citation>
    <scope>NUCLEOTIDE SEQUENCE [LARGE SCALE GENOMIC DNA]</scope>
    <source>
        <strain evidence="19 20">OL</strain>
    </source>
</reference>
<sequence length="685" mass="75068">MAYRFALAGNPNCGKTTLFNDLTGSTAHVGNWPGVTVERREGKYRKGNDDVKIIDLPGIYSLSPYTAEEVVARDYLAHEKPDVIINIVDASNIERNLYLTTQLLELGIPTVIALNMMDEVKAHGDEIDIANLEKQMGLPIVPITATKSHGIKELMERAITLAKRPESVKKTALEGTKIFDSVTNISNALKKDGYTDTLHHAVKLLEKDDKIKEGLKLNQQLEAAISKIITEEEKRSEEELETVIADLRYRYISKIVSKHVKKGRQEGTLSLSDKIDNIVTNRVLGMPIFFLIMFTIFQISVGSIGALLKDPFQNLVTGTIPDAVTKLLELAGASELIKGLVINGIFAGLGNVLSYLPQVALLFMCLSILEDSGYMARVAFVMDRLFRRLGLSGKAFVPLLMSYGCSVPAIMATRTLEDEKSRRIAITLMPYMSCSAKIPVYAVFAGAFFAKSQGTIVFSLYFLGVIVALISCLILNKTVFKGEAAPFVMELPPYRIPTAKAVLIHTWEKAKGYVIKVGTILFAMTVIIWFLQSFDFSLHMVNDSATSIFGIIGSAISPIFAFNGFGYVRGTTEIHWQAGAALLTGLIAKEAVVSTLGILYINSGGSELTGALSTALQAHFTPLAAYSMMVFVLLYAPCVAAISTAKKELNSWKWTLFTVGYQCGVAWLISLIVYQVGYLIGWGLS</sequence>
<dbReference type="AlphaFoldDB" id="A0A1Q8QKZ7"/>
<evidence type="ECO:0000256" key="4">
    <source>
        <dbReference type="ARBA" id="ARBA00022475"/>
    </source>
</evidence>
<feature type="binding site" evidence="16">
    <location>
        <position position="23"/>
    </location>
    <ligand>
        <name>Mg(2+)</name>
        <dbReference type="ChEBI" id="CHEBI:18420"/>
        <label>2</label>
    </ligand>
</feature>
<dbReference type="InterPro" id="IPR050860">
    <property type="entry name" value="FeoB_GTPase"/>
</dbReference>
<feature type="transmembrane region" description="Helical" evidence="17">
    <location>
        <begin position="513"/>
        <end position="532"/>
    </location>
</feature>
<keyword evidence="10 17" id="KW-0408">Iron</keyword>
<evidence type="ECO:0000256" key="6">
    <source>
        <dbReference type="ARBA" id="ARBA00022519"/>
    </source>
</evidence>
<dbReference type="InterPro" id="IPR003373">
    <property type="entry name" value="Fe2_transport_prot-B"/>
</dbReference>
<feature type="domain" description="FeoB-type G" evidence="18">
    <location>
        <begin position="2"/>
        <end position="164"/>
    </location>
</feature>
<feature type="transmembrane region" description="Helical" evidence="17">
    <location>
        <begin position="654"/>
        <end position="680"/>
    </location>
</feature>
<dbReference type="STRING" id="1888891.DSOL_4263"/>
<keyword evidence="7 17" id="KW-0812">Transmembrane</keyword>
<comment type="function">
    <text evidence="1 17">Probable transporter of a GTP-driven Fe(2+) uptake system.</text>
</comment>
<dbReference type="Pfam" id="PF07670">
    <property type="entry name" value="Gate"/>
    <property type="match status" value="2"/>
</dbReference>
<evidence type="ECO:0000256" key="16">
    <source>
        <dbReference type="PIRSR" id="PIRSR603373-2"/>
    </source>
</evidence>
<evidence type="ECO:0000256" key="5">
    <source>
        <dbReference type="ARBA" id="ARBA00022496"/>
    </source>
</evidence>
<gene>
    <name evidence="19" type="ORF">DSOL_4263</name>
</gene>
<dbReference type="PANTHER" id="PTHR43185">
    <property type="entry name" value="FERROUS IRON TRANSPORT PROTEIN B"/>
    <property type="match status" value="1"/>
</dbReference>
<feature type="transmembrane region" description="Helical" evidence="17">
    <location>
        <begin position="580"/>
        <end position="603"/>
    </location>
</feature>
<keyword evidence="3 17" id="KW-0813">Transport</keyword>
<accession>A0A1Q8QKZ7</accession>
<dbReference type="PROSITE" id="PS51711">
    <property type="entry name" value="G_FEOB"/>
    <property type="match status" value="1"/>
</dbReference>
<dbReference type="FunFam" id="3.40.50.300:FF:000426">
    <property type="entry name" value="Ferrous iron transport protein B"/>
    <property type="match status" value="1"/>
</dbReference>
<dbReference type="EMBL" id="MLBF01000048">
    <property type="protein sequence ID" value="OLN28006.1"/>
    <property type="molecule type" value="Genomic_DNA"/>
</dbReference>
<keyword evidence="16" id="KW-0479">Metal-binding</keyword>
<dbReference type="Pfam" id="PF07664">
    <property type="entry name" value="FeoB_C"/>
    <property type="match status" value="1"/>
</dbReference>
<feature type="transmembrane region" description="Helical" evidence="17">
    <location>
        <begin position="284"/>
        <end position="308"/>
    </location>
</feature>
<evidence type="ECO:0000313" key="19">
    <source>
        <dbReference type="EMBL" id="OLN28006.1"/>
    </source>
</evidence>
<feature type="transmembrane region" description="Helical" evidence="17">
    <location>
        <begin position="345"/>
        <end position="369"/>
    </location>
</feature>
<comment type="subcellular location">
    <subcellularLocation>
        <location evidence="2">Cell inner membrane</location>
        <topology evidence="2">Multi-pass membrane protein</topology>
    </subcellularLocation>
    <subcellularLocation>
        <location evidence="17">Cell membrane</location>
        <topology evidence="17">Multi-pass membrane protein</topology>
    </subcellularLocation>
</comment>
<organism evidence="19 20">
    <name type="scientific">Desulfosporosinus metallidurans</name>
    <dbReference type="NCBI Taxonomy" id="1888891"/>
    <lineage>
        <taxon>Bacteria</taxon>
        <taxon>Bacillati</taxon>
        <taxon>Bacillota</taxon>
        <taxon>Clostridia</taxon>
        <taxon>Eubacteriales</taxon>
        <taxon>Desulfitobacteriaceae</taxon>
        <taxon>Desulfosporosinus</taxon>
    </lineage>
</organism>
<feature type="binding site" evidence="15">
    <location>
        <begin position="9"/>
        <end position="16"/>
    </location>
    <ligand>
        <name>GTP</name>
        <dbReference type="ChEBI" id="CHEBI:37565"/>
        <label>1</label>
    </ligand>
</feature>
<dbReference type="GO" id="GO:0005525">
    <property type="term" value="F:GTP binding"/>
    <property type="evidence" value="ECO:0007669"/>
    <property type="project" value="UniProtKB-KW"/>
</dbReference>
<evidence type="ECO:0000256" key="15">
    <source>
        <dbReference type="PIRSR" id="PIRSR603373-1"/>
    </source>
</evidence>
<feature type="transmembrane region" description="Helical" evidence="17">
    <location>
        <begin position="456"/>
        <end position="475"/>
    </location>
</feature>
<feature type="binding site" evidence="15">
    <location>
        <begin position="34"/>
        <end position="38"/>
    </location>
    <ligand>
        <name>GTP</name>
        <dbReference type="ChEBI" id="CHEBI:37565"/>
        <label>1</label>
    </ligand>
</feature>
<keyword evidence="5 17" id="KW-0410">Iron transport</keyword>
<evidence type="ECO:0000256" key="9">
    <source>
        <dbReference type="ARBA" id="ARBA00022989"/>
    </source>
</evidence>
<dbReference type="RefSeq" id="WP_075366627.1">
    <property type="nucleotide sequence ID" value="NZ_MLBF01000048.1"/>
</dbReference>
<feature type="binding site" evidence="16">
    <location>
        <position position="20"/>
    </location>
    <ligand>
        <name>Mg(2+)</name>
        <dbReference type="ChEBI" id="CHEBI:18420"/>
        <label>2</label>
    </ligand>
</feature>
<dbReference type="Gene3D" id="1.10.287.1770">
    <property type="match status" value="1"/>
</dbReference>
<keyword evidence="13 17" id="KW-0472">Membrane</keyword>
<keyword evidence="6" id="KW-0997">Cell inner membrane</keyword>
<evidence type="ECO:0000259" key="18">
    <source>
        <dbReference type="PROSITE" id="PS51711"/>
    </source>
</evidence>
<dbReference type="NCBIfam" id="TIGR00437">
    <property type="entry name" value="feoB"/>
    <property type="match status" value="1"/>
</dbReference>
<dbReference type="SUPFAM" id="SSF52540">
    <property type="entry name" value="P-loop containing nucleoside triphosphate hydrolases"/>
    <property type="match status" value="1"/>
</dbReference>
<dbReference type="GO" id="GO:0046872">
    <property type="term" value="F:metal ion binding"/>
    <property type="evidence" value="ECO:0007669"/>
    <property type="project" value="UniProtKB-KW"/>
</dbReference>
<keyword evidence="16" id="KW-0460">Magnesium</keyword>
<comment type="caution">
    <text evidence="19">The sequence shown here is derived from an EMBL/GenBank/DDBJ whole genome shotgun (WGS) entry which is preliminary data.</text>
</comment>
<evidence type="ECO:0000313" key="20">
    <source>
        <dbReference type="Proteomes" id="UP000186102"/>
    </source>
</evidence>
<feature type="binding site" evidence="16">
    <location>
        <position position="24"/>
    </location>
    <ligand>
        <name>Mg(2+)</name>
        <dbReference type="ChEBI" id="CHEBI:18420"/>
        <label>2</label>
    </ligand>
</feature>
<comment type="similarity">
    <text evidence="17">Belongs to the TRAFAC class TrmE-Era-EngA-EngB-Septin-like GTPase superfamily. FeoB GTPase (TC 9.A.8) family.</text>
</comment>
<proteinExistence type="inferred from homology"/>